<comment type="subcellular location">
    <subcellularLocation>
        <location evidence="1">Cell membrane</location>
        <topology evidence="1">Multi-pass membrane protein</topology>
    </subcellularLocation>
</comment>
<keyword evidence="3 6" id="KW-0812">Transmembrane</keyword>
<keyword evidence="4 6" id="KW-1133">Transmembrane helix</keyword>
<name>A0A150WZP4_9BACT</name>
<reference evidence="9 10" key="1">
    <citation type="submission" date="2016-01" db="EMBL/GenBank/DDBJ databases">
        <title>Genome sequencing of Roseivirga echinicomitans KMM 6058.</title>
        <authorList>
            <person name="Selvaratnam C."/>
            <person name="Thevarajoo S."/>
            <person name="Goh K.M."/>
            <person name="Ee R."/>
            <person name="Chan K.-G."/>
            <person name="Chong C.S."/>
        </authorList>
    </citation>
    <scope>NUCLEOTIDE SEQUENCE [LARGE SCALE GENOMIC DNA]</scope>
    <source>
        <strain evidence="9 10">KMM 6058</strain>
    </source>
</reference>
<feature type="transmembrane region" description="Helical" evidence="6">
    <location>
        <begin position="740"/>
        <end position="766"/>
    </location>
</feature>
<dbReference type="OrthoDB" id="982637at2"/>
<evidence type="ECO:0000256" key="3">
    <source>
        <dbReference type="ARBA" id="ARBA00022692"/>
    </source>
</evidence>
<feature type="transmembrane region" description="Helical" evidence="6">
    <location>
        <begin position="778"/>
        <end position="802"/>
    </location>
</feature>
<sequence>MIKQTFKFAIKSFRKSPFMTFINVLGLALGLTVFYLVSLYVYQENSYEKDFEYRDRMYQVSADFYGRKLGYASENLPYVLDEIPEIELFTTFSNAPTAKISVEGIEYTGLRQLTVDSSFFKVFDFELLQGDISTVLKEPNAIVMNERTALRLFHTTDILGEVVSLYGDKVGVIKGISKTPHFKSQMDFDLVVSELRGPINQEKWQSASDYTYIVANNNVSVKDLNRKLDELSLTYVYPTFYGGDAKTISVEEWKAEGYYTSFFVESINELRRESQTLSNMMPKVNNDQLKTLGIVGLVALLISIFNFINLSTAKASARMKEVGVKRILGSSRSLLVTQFLLESFLLILFSSVLALSLVEVLVKLKPDFLGMSVEYSSLHSTEWVGSLFLSILILTLISGIYPALYLSSGNIVSILKKGTSKNSFSVLNAVFLRKTVTVLQFVCSIGLITAVITMFLQIDHIRSRDRGYATDGAMVINSYFLKESKKAFKNELLRLPNVAAAGYTYRFSDNHTPGSSAIPVMGEDSIEVRLSPYYVDEDFFAATNMKIVEGNDFKGGRAMQLVEEKEEAEKKEKAGDTNNNEEFAGYSPAVINETAARLLGLKDPVGRVINERYEVVGVVNDFSFSDLRNAIEPAIFRRMSVIPRNAQIVVRLNSSKNETEAIKEVWSEFTDMDMGWFALGSQYAKNLEIETRGFKSVFVFSVFAIIISSLGLLGLAVFTVDQRIQEFGIRKVLGASVSDIMRLFGLSFIKLVAVAFLLAIPISIYTMQNWLDGFADRIHLSVGIFIITAIIILFIVATTILFQSLKAGRLNPVDTLRNE</sequence>
<evidence type="ECO:0000313" key="9">
    <source>
        <dbReference type="EMBL" id="KYG71943.1"/>
    </source>
</evidence>
<dbReference type="InterPro" id="IPR025857">
    <property type="entry name" value="MacB_PCD"/>
</dbReference>
<dbReference type="EMBL" id="LRDB01000052">
    <property type="protein sequence ID" value="KYG71943.1"/>
    <property type="molecule type" value="Genomic_DNA"/>
</dbReference>
<evidence type="ECO:0000256" key="4">
    <source>
        <dbReference type="ARBA" id="ARBA00022989"/>
    </source>
</evidence>
<keyword evidence="10" id="KW-1185">Reference proteome</keyword>
<feature type="domain" description="ABC3 transporter permease C-terminal" evidence="7">
    <location>
        <begin position="294"/>
        <end position="410"/>
    </location>
</feature>
<accession>A0A150WZP4</accession>
<dbReference type="Pfam" id="PF12704">
    <property type="entry name" value="MacB_PCD"/>
    <property type="match status" value="2"/>
</dbReference>
<evidence type="ECO:0000313" key="10">
    <source>
        <dbReference type="Proteomes" id="UP000075615"/>
    </source>
</evidence>
<dbReference type="GO" id="GO:0022857">
    <property type="term" value="F:transmembrane transporter activity"/>
    <property type="evidence" value="ECO:0007669"/>
    <property type="project" value="TreeGrafter"/>
</dbReference>
<proteinExistence type="predicted"/>
<dbReference type="InterPro" id="IPR050250">
    <property type="entry name" value="Macrolide_Exporter_MacB"/>
</dbReference>
<feature type="transmembrane region" description="Helical" evidence="6">
    <location>
        <begin position="334"/>
        <end position="358"/>
    </location>
</feature>
<dbReference type="AlphaFoldDB" id="A0A150WZP4"/>
<dbReference type="STRING" id="296218.AWN68_12230"/>
<evidence type="ECO:0000256" key="5">
    <source>
        <dbReference type="ARBA" id="ARBA00023136"/>
    </source>
</evidence>
<feature type="transmembrane region" description="Helical" evidence="6">
    <location>
        <begin position="697"/>
        <end position="720"/>
    </location>
</feature>
<dbReference type="PANTHER" id="PTHR30572">
    <property type="entry name" value="MEMBRANE COMPONENT OF TRANSPORTER-RELATED"/>
    <property type="match status" value="1"/>
</dbReference>
<feature type="transmembrane region" description="Helical" evidence="6">
    <location>
        <begin position="21"/>
        <end position="42"/>
    </location>
</feature>
<evidence type="ECO:0008006" key="11">
    <source>
        <dbReference type="Google" id="ProtNLM"/>
    </source>
</evidence>
<evidence type="ECO:0000256" key="1">
    <source>
        <dbReference type="ARBA" id="ARBA00004651"/>
    </source>
</evidence>
<evidence type="ECO:0000256" key="2">
    <source>
        <dbReference type="ARBA" id="ARBA00022475"/>
    </source>
</evidence>
<feature type="domain" description="MacB-like periplasmic core" evidence="8">
    <location>
        <begin position="20"/>
        <end position="230"/>
    </location>
</feature>
<feature type="domain" description="ABC3 transporter permease C-terminal" evidence="7">
    <location>
        <begin position="698"/>
        <end position="812"/>
    </location>
</feature>
<dbReference type="GO" id="GO:0005886">
    <property type="term" value="C:plasma membrane"/>
    <property type="evidence" value="ECO:0007669"/>
    <property type="project" value="UniProtKB-SubCell"/>
</dbReference>
<feature type="transmembrane region" description="Helical" evidence="6">
    <location>
        <begin position="436"/>
        <end position="456"/>
    </location>
</feature>
<feature type="transmembrane region" description="Helical" evidence="6">
    <location>
        <begin position="387"/>
        <end position="415"/>
    </location>
</feature>
<feature type="domain" description="MacB-like periplasmic core" evidence="8">
    <location>
        <begin position="448"/>
        <end position="665"/>
    </location>
</feature>
<gene>
    <name evidence="9" type="ORF">AWN68_12230</name>
</gene>
<protein>
    <recommendedName>
        <fullName evidence="11">ABC3 transporter permease protein domain-containing protein</fullName>
    </recommendedName>
</protein>
<keyword evidence="5 6" id="KW-0472">Membrane</keyword>
<evidence type="ECO:0000259" key="8">
    <source>
        <dbReference type="Pfam" id="PF12704"/>
    </source>
</evidence>
<comment type="caution">
    <text evidence="9">The sequence shown here is derived from an EMBL/GenBank/DDBJ whole genome shotgun (WGS) entry which is preliminary data.</text>
</comment>
<dbReference type="InterPro" id="IPR003838">
    <property type="entry name" value="ABC3_permease_C"/>
</dbReference>
<dbReference type="Proteomes" id="UP000075615">
    <property type="component" value="Unassembled WGS sequence"/>
</dbReference>
<dbReference type="Pfam" id="PF02687">
    <property type="entry name" value="FtsX"/>
    <property type="match status" value="2"/>
</dbReference>
<evidence type="ECO:0000259" key="7">
    <source>
        <dbReference type="Pfam" id="PF02687"/>
    </source>
</evidence>
<dbReference type="PANTHER" id="PTHR30572:SF18">
    <property type="entry name" value="ABC-TYPE MACROLIDE FAMILY EXPORT SYSTEM PERMEASE COMPONENT 2"/>
    <property type="match status" value="1"/>
</dbReference>
<evidence type="ECO:0000256" key="6">
    <source>
        <dbReference type="SAM" id="Phobius"/>
    </source>
</evidence>
<organism evidence="9 10">
    <name type="scientific">Roseivirga echinicomitans</name>
    <dbReference type="NCBI Taxonomy" id="296218"/>
    <lineage>
        <taxon>Bacteria</taxon>
        <taxon>Pseudomonadati</taxon>
        <taxon>Bacteroidota</taxon>
        <taxon>Cytophagia</taxon>
        <taxon>Cytophagales</taxon>
        <taxon>Roseivirgaceae</taxon>
        <taxon>Roseivirga</taxon>
    </lineage>
</organism>
<keyword evidence="2" id="KW-1003">Cell membrane</keyword>
<dbReference type="RefSeq" id="WP_068419160.1">
    <property type="nucleotide sequence ID" value="NZ_LRDB01000052.1"/>
</dbReference>
<feature type="transmembrane region" description="Helical" evidence="6">
    <location>
        <begin position="292"/>
        <end position="313"/>
    </location>
</feature>